<feature type="non-terminal residue" evidence="1">
    <location>
        <position position="1"/>
    </location>
</feature>
<dbReference type="EMBL" id="UINC01158550">
    <property type="protein sequence ID" value="SVD56155.1"/>
    <property type="molecule type" value="Genomic_DNA"/>
</dbReference>
<reference evidence="1" key="1">
    <citation type="submission" date="2018-05" db="EMBL/GenBank/DDBJ databases">
        <authorList>
            <person name="Lanie J.A."/>
            <person name="Ng W.-L."/>
            <person name="Kazmierczak K.M."/>
            <person name="Andrzejewski T.M."/>
            <person name="Davidsen T.M."/>
            <person name="Wayne K.J."/>
            <person name="Tettelin H."/>
            <person name="Glass J.I."/>
            <person name="Rusch D."/>
            <person name="Podicherti R."/>
            <person name="Tsui H.-C.T."/>
            <person name="Winkler M.E."/>
        </authorList>
    </citation>
    <scope>NUCLEOTIDE SEQUENCE</scope>
</reference>
<gene>
    <name evidence="1" type="ORF">METZ01_LOCUS409009</name>
</gene>
<proteinExistence type="predicted"/>
<dbReference type="AlphaFoldDB" id="A0A382WCS4"/>
<dbReference type="PANTHER" id="PTHR12128">
    <property type="entry name" value="DIHYDRODIPICOLINATE SYNTHASE"/>
    <property type="match status" value="1"/>
</dbReference>
<dbReference type="GO" id="GO:0008840">
    <property type="term" value="F:4-hydroxy-tetrahydrodipicolinate synthase activity"/>
    <property type="evidence" value="ECO:0007669"/>
    <property type="project" value="TreeGrafter"/>
</dbReference>
<feature type="non-terminal residue" evidence="1">
    <location>
        <position position="236"/>
    </location>
</feature>
<organism evidence="1">
    <name type="scientific">marine metagenome</name>
    <dbReference type="NCBI Taxonomy" id="408172"/>
    <lineage>
        <taxon>unclassified sequences</taxon>
        <taxon>metagenomes</taxon>
        <taxon>ecological metagenomes</taxon>
    </lineage>
</organism>
<dbReference type="SUPFAM" id="SSF51569">
    <property type="entry name" value="Aldolase"/>
    <property type="match status" value="1"/>
</dbReference>
<dbReference type="Gene3D" id="3.20.20.70">
    <property type="entry name" value="Aldolase class I"/>
    <property type="match status" value="1"/>
</dbReference>
<protein>
    <recommendedName>
        <fullName evidence="2">Dihydrodipicolinate synthase family protein</fullName>
    </recommendedName>
</protein>
<dbReference type="InterPro" id="IPR013785">
    <property type="entry name" value="Aldolase_TIM"/>
</dbReference>
<sequence>VSLKDNRFTGVLPAVLTPLQEDLTPDDKMLLDHCRWLLANGASGLAVLGTTGEANSFCLKERIRIIESLVEAGVPGKNLMPGTGSCSTADAAVLTKIAVEAGVGGVLMLPPFYYKKLSDEGLFAFFSEVIQRVGDERLQIYLYHFPQMSATPITYNLIEMLLKEYPDTLAGMKDSSGVLDNMTGAVRNFPGFHVLSGADDLLLQVLEAGGAGAITACSNVCSASLGSLHDGFRAGQ</sequence>
<dbReference type="PANTHER" id="PTHR12128:SF67">
    <property type="entry name" value="BLR3884 PROTEIN"/>
    <property type="match status" value="1"/>
</dbReference>
<evidence type="ECO:0000313" key="1">
    <source>
        <dbReference type="EMBL" id="SVD56155.1"/>
    </source>
</evidence>
<evidence type="ECO:0008006" key="2">
    <source>
        <dbReference type="Google" id="ProtNLM"/>
    </source>
</evidence>
<name>A0A382WCS4_9ZZZZ</name>
<dbReference type="Pfam" id="PF00701">
    <property type="entry name" value="DHDPS"/>
    <property type="match status" value="1"/>
</dbReference>
<dbReference type="SMART" id="SM01130">
    <property type="entry name" value="DHDPS"/>
    <property type="match status" value="1"/>
</dbReference>
<accession>A0A382WCS4</accession>
<dbReference type="CDD" id="cd00408">
    <property type="entry name" value="DHDPS-like"/>
    <property type="match status" value="1"/>
</dbReference>
<dbReference type="InterPro" id="IPR002220">
    <property type="entry name" value="DapA-like"/>
</dbReference>
<dbReference type="PRINTS" id="PR00146">
    <property type="entry name" value="DHPICSNTHASE"/>
</dbReference>